<reference evidence="2" key="1">
    <citation type="submission" date="2013-07" db="EMBL/GenBank/DDBJ databases">
        <title>The genome of Eucalyptus grandis.</title>
        <authorList>
            <person name="Schmutz J."/>
            <person name="Hayes R."/>
            <person name="Myburg A."/>
            <person name="Tuskan G."/>
            <person name="Grattapaglia D."/>
            <person name="Rokhsar D.S."/>
        </authorList>
    </citation>
    <scope>NUCLEOTIDE SEQUENCE</scope>
    <source>
        <tissue evidence="2">Leaf extractions</tissue>
    </source>
</reference>
<gene>
    <name evidence="2" type="ORF">EUGRSUZ_B00594</name>
</gene>
<feature type="compositionally biased region" description="Basic and acidic residues" evidence="1">
    <location>
        <begin position="160"/>
        <end position="184"/>
    </location>
</feature>
<accession>A0A059CZQ9</accession>
<evidence type="ECO:0000256" key="1">
    <source>
        <dbReference type="SAM" id="MobiDB-lite"/>
    </source>
</evidence>
<organism evidence="2">
    <name type="scientific">Eucalyptus grandis</name>
    <name type="common">Flooded gum</name>
    <dbReference type="NCBI Taxonomy" id="71139"/>
    <lineage>
        <taxon>Eukaryota</taxon>
        <taxon>Viridiplantae</taxon>
        <taxon>Streptophyta</taxon>
        <taxon>Embryophyta</taxon>
        <taxon>Tracheophyta</taxon>
        <taxon>Spermatophyta</taxon>
        <taxon>Magnoliopsida</taxon>
        <taxon>eudicotyledons</taxon>
        <taxon>Gunneridae</taxon>
        <taxon>Pentapetalae</taxon>
        <taxon>rosids</taxon>
        <taxon>malvids</taxon>
        <taxon>Myrtales</taxon>
        <taxon>Myrtaceae</taxon>
        <taxon>Myrtoideae</taxon>
        <taxon>Eucalypteae</taxon>
        <taxon>Eucalyptus</taxon>
    </lineage>
</organism>
<dbReference type="InParanoid" id="A0A059CZQ9"/>
<name>A0A059CZQ9_EUCGR</name>
<feature type="compositionally biased region" description="Basic and acidic residues" evidence="1">
    <location>
        <begin position="26"/>
        <end position="41"/>
    </location>
</feature>
<sequence>MSPMQIQTRNPTIQREKTINPDSDPISDHVLHNSSRDATHESKHRPTSIASPSRKTPAVLSTTHSHKIAIASPSFPQESIDKRSNHSHATNTGSNFHARRLLGSDKSRSEMDAHRTLTKQDAANHHAKSRRKPKTQTNERTNGSRRRRCIRSSAGADGTSRNEKTCRRSAGEANRSESKGDEPLRTASSAKTLFRFREGKGLRWK</sequence>
<feature type="compositionally biased region" description="Basic and acidic residues" evidence="1">
    <location>
        <begin position="102"/>
        <end position="115"/>
    </location>
</feature>
<protein>
    <submittedName>
        <fullName evidence="2">Uncharacterized protein</fullName>
    </submittedName>
</protein>
<feature type="compositionally biased region" description="Polar residues" evidence="1">
    <location>
        <begin position="48"/>
        <end position="63"/>
    </location>
</feature>
<dbReference type="EMBL" id="KK198754">
    <property type="protein sequence ID" value="KCW83719.1"/>
    <property type="molecule type" value="Genomic_DNA"/>
</dbReference>
<proteinExistence type="predicted"/>
<dbReference type="AlphaFoldDB" id="A0A059CZQ9"/>
<feature type="compositionally biased region" description="Polar residues" evidence="1">
    <location>
        <begin position="1"/>
        <end position="13"/>
    </location>
</feature>
<feature type="region of interest" description="Disordered" evidence="1">
    <location>
        <begin position="1"/>
        <end position="192"/>
    </location>
</feature>
<dbReference type="Gramene" id="KCW83719">
    <property type="protein sequence ID" value="KCW83719"/>
    <property type="gene ID" value="EUGRSUZ_B00594"/>
</dbReference>
<evidence type="ECO:0000313" key="2">
    <source>
        <dbReference type="EMBL" id="KCW83719.1"/>
    </source>
</evidence>
<feature type="compositionally biased region" description="Basic residues" evidence="1">
    <location>
        <begin position="125"/>
        <end position="134"/>
    </location>
</feature>